<feature type="region of interest" description="Disordered" evidence="1">
    <location>
        <begin position="404"/>
        <end position="435"/>
    </location>
</feature>
<dbReference type="Proteomes" id="UP001206925">
    <property type="component" value="Unassembled WGS sequence"/>
</dbReference>
<keyword evidence="2" id="KW-0812">Transmembrane</keyword>
<keyword evidence="2" id="KW-1133">Transmembrane helix</keyword>
<feature type="compositionally biased region" description="Low complexity" evidence="1">
    <location>
        <begin position="354"/>
        <end position="372"/>
    </location>
</feature>
<evidence type="ECO:0000256" key="2">
    <source>
        <dbReference type="SAM" id="Phobius"/>
    </source>
</evidence>
<sequence>SHPLYFSYIIFFSPYLFRFFFFISPLFFTTSLLLLLSLIATSLPHSNLCFVQTIVHTLRSKLTNVDDDEFPGFEDLELYKIVFHGPPLLTVADPDDDGDDVDKHMLTDTVAVTVTGTELDEERRLEILFEELDRFEASSETVMMKEYETIAHVEEEAVEELKTLEPVTSPVSDEDQKSDESSFSVNSNPSRSESSSSFGSCGSIEDETTTFEIKQNKTTAFQTKENEARSYVEKVIGELQKSKSTVLIEKKNIETTSHVRKVLQKLEAPVTSSISVEDKKTVRSNSTAEIDVKVNETTSHNRKAFQKLEPVTSAISGEDKLTTSIETKDNKTTSHVQKVLQKLEDQKSVQNTFSRSNSWRLDSSSSLGSYGSMRKEKEWKRTLACKLFEERNSSSRGEEGMDSLWEAYEDDNSSRKSKNRKEAVRNGNGNEKKVMMSKKKSEFKCFNDVEDEEEDDDDEFMSNGQLCCLKALKLSTGKMNLGMGKPNLVKISKAIKGFGWLHRVGSKSKKN</sequence>
<feature type="compositionally biased region" description="Low complexity" evidence="1">
    <location>
        <begin position="181"/>
        <end position="203"/>
    </location>
</feature>
<evidence type="ECO:0000256" key="1">
    <source>
        <dbReference type="SAM" id="MobiDB-lite"/>
    </source>
</evidence>
<feature type="transmembrane region" description="Helical" evidence="2">
    <location>
        <begin position="15"/>
        <end position="40"/>
    </location>
</feature>
<feature type="compositionally biased region" description="Basic and acidic residues" evidence="1">
    <location>
        <begin position="420"/>
        <end position="435"/>
    </location>
</feature>
<comment type="caution">
    <text evidence="3">The sequence shown here is derived from an EMBL/GenBank/DDBJ whole genome shotgun (WGS) entry which is preliminary data.</text>
</comment>
<proteinExistence type="predicted"/>
<reference evidence="3" key="1">
    <citation type="submission" date="2022-06" db="EMBL/GenBank/DDBJ databases">
        <title>Uncovering the hologenomic basis of an extraordinary plant invasion.</title>
        <authorList>
            <person name="Bieker V.C."/>
            <person name="Martin M.D."/>
            <person name="Gilbert T."/>
            <person name="Hodgins K."/>
            <person name="Battlay P."/>
            <person name="Petersen B."/>
            <person name="Wilson J."/>
        </authorList>
    </citation>
    <scope>NUCLEOTIDE SEQUENCE</scope>
    <source>
        <strain evidence="3">AA19_3_7</strain>
        <tissue evidence="3">Leaf</tissue>
    </source>
</reference>
<dbReference type="PANTHER" id="PTHR36760:SF1">
    <property type="entry name" value="ACIDIC LEUCINE-RICH NUCLEAR PHOSPHOPROTEIN 32 FAMILY B PROTEIN"/>
    <property type="match status" value="1"/>
</dbReference>
<keyword evidence="4" id="KW-1185">Reference proteome</keyword>
<feature type="non-terminal residue" evidence="3">
    <location>
        <position position="1"/>
    </location>
</feature>
<evidence type="ECO:0000313" key="4">
    <source>
        <dbReference type="Proteomes" id="UP001206925"/>
    </source>
</evidence>
<keyword evidence="2" id="KW-0472">Membrane</keyword>
<gene>
    <name evidence="3" type="ORF">M8C21_030735</name>
</gene>
<dbReference type="PANTHER" id="PTHR36760">
    <property type="entry name" value="ACIDIC LEUCINE-RICH NUCLEAR PHOSPHOPROTEIN 32 FAMILY B PROTEIN"/>
    <property type="match status" value="1"/>
</dbReference>
<evidence type="ECO:0000313" key="3">
    <source>
        <dbReference type="EMBL" id="KAI7747462.1"/>
    </source>
</evidence>
<accession>A0AAD5GLJ8</accession>
<dbReference type="AlphaFoldDB" id="A0AAD5GLJ8"/>
<organism evidence="3 4">
    <name type="scientific">Ambrosia artemisiifolia</name>
    <name type="common">Common ragweed</name>
    <dbReference type="NCBI Taxonomy" id="4212"/>
    <lineage>
        <taxon>Eukaryota</taxon>
        <taxon>Viridiplantae</taxon>
        <taxon>Streptophyta</taxon>
        <taxon>Embryophyta</taxon>
        <taxon>Tracheophyta</taxon>
        <taxon>Spermatophyta</taxon>
        <taxon>Magnoliopsida</taxon>
        <taxon>eudicotyledons</taxon>
        <taxon>Gunneridae</taxon>
        <taxon>Pentapetalae</taxon>
        <taxon>asterids</taxon>
        <taxon>campanulids</taxon>
        <taxon>Asterales</taxon>
        <taxon>Asteraceae</taxon>
        <taxon>Asteroideae</taxon>
        <taxon>Heliantheae alliance</taxon>
        <taxon>Heliantheae</taxon>
        <taxon>Ambrosia</taxon>
    </lineage>
</organism>
<dbReference type="EMBL" id="JAMZMK010006751">
    <property type="protein sequence ID" value="KAI7747462.1"/>
    <property type="molecule type" value="Genomic_DNA"/>
</dbReference>
<protein>
    <submittedName>
        <fullName evidence="3">Uncharacterized protein</fullName>
    </submittedName>
</protein>
<feature type="region of interest" description="Disordered" evidence="1">
    <location>
        <begin position="161"/>
        <end position="203"/>
    </location>
</feature>
<name>A0AAD5GLJ8_AMBAR</name>
<feature type="region of interest" description="Disordered" evidence="1">
    <location>
        <begin position="347"/>
        <end position="378"/>
    </location>
</feature>